<evidence type="ECO:0000313" key="2">
    <source>
        <dbReference type="EMBL" id="RKM93729.1"/>
    </source>
</evidence>
<name>A0A3R7FRL6_9ACTN</name>
<feature type="region of interest" description="Disordered" evidence="1">
    <location>
        <begin position="25"/>
        <end position="75"/>
    </location>
</feature>
<keyword evidence="3" id="KW-1185">Reference proteome</keyword>
<evidence type="ECO:0000256" key="1">
    <source>
        <dbReference type="SAM" id="MobiDB-lite"/>
    </source>
</evidence>
<evidence type="ECO:0000313" key="3">
    <source>
        <dbReference type="Proteomes" id="UP000028058"/>
    </source>
</evidence>
<dbReference type="AlphaFoldDB" id="A0A3R7FRL6"/>
<feature type="compositionally biased region" description="Basic and acidic residues" evidence="1">
    <location>
        <begin position="53"/>
        <end position="75"/>
    </location>
</feature>
<feature type="compositionally biased region" description="Low complexity" evidence="1">
    <location>
        <begin position="34"/>
        <end position="51"/>
    </location>
</feature>
<sequence length="75" mass="8020">MQSLPEHVMDRIRALERQVHRLTEYVSNEPGPAPAAGAASAPPERAAAPEDAGTERENPRPPRADGGRADGTRPL</sequence>
<accession>A0A3R7FRL6</accession>
<proteinExistence type="predicted"/>
<dbReference type="EMBL" id="JNAD02000010">
    <property type="protein sequence ID" value="RKM93729.1"/>
    <property type="molecule type" value="Genomic_DNA"/>
</dbReference>
<gene>
    <name evidence="2" type="ORF">SFRA_021480</name>
</gene>
<dbReference type="Proteomes" id="UP000028058">
    <property type="component" value="Unassembled WGS sequence"/>
</dbReference>
<dbReference type="RefSeq" id="WP_050364528.1">
    <property type="nucleotide sequence ID" value="NZ_CP134822.1"/>
</dbReference>
<reference evidence="2 3" key="1">
    <citation type="journal article" date="2014" name="Genome Announc.">
        <title>Draft Genome Sequence of Streptomyces fradiae ATCC 19609, a Strain Highly Sensitive to Antibiotics.</title>
        <authorList>
            <person name="Bekker O.B."/>
            <person name="Klimina K.M."/>
            <person name="Vatlin A.A."/>
            <person name="Zakharevich N.V."/>
            <person name="Kasianov A.S."/>
            <person name="Danilenko V.N."/>
        </authorList>
    </citation>
    <scope>NUCLEOTIDE SEQUENCE [LARGE SCALE GENOMIC DNA]</scope>
    <source>
        <strain evidence="2 3">ATCC 19609</strain>
    </source>
</reference>
<organism evidence="2 3">
    <name type="scientific">Streptomyces xinghaiensis</name>
    <dbReference type="NCBI Taxonomy" id="1038928"/>
    <lineage>
        <taxon>Bacteria</taxon>
        <taxon>Bacillati</taxon>
        <taxon>Actinomycetota</taxon>
        <taxon>Actinomycetes</taxon>
        <taxon>Kitasatosporales</taxon>
        <taxon>Streptomycetaceae</taxon>
        <taxon>Streptomyces</taxon>
    </lineage>
</organism>
<comment type="caution">
    <text evidence="2">The sequence shown here is derived from an EMBL/GenBank/DDBJ whole genome shotgun (WGS) entry which is preliminary data.</text>
</comment>
<protein>
    <submittedName>
        <fullName evidence="2">Uncharacterized protein</fullName>
    </submittedName>
</protein>